<dbReference type="AlphaFoldDB" id="A0A8J6DSB0"/>
<gene>
    <name evidence="1" type="ORF">J0S82_020577</name>
</gene>
<comment type="caution">
    <text evidence="1">The sequence shown here is derived from an EMBL/GenBank/DDBJ whole genome shotgun (WGS) entry which is preliminary data.</text>
</comment>
<protein>
    <submittedName>
        <fullName evidence="1">Uncharacterized protein</fullName>
    </submittedName>
</protein>
<feature type="non-terminal residue" evidence="1">
    <location>
        <position position="1"/>
    </location>
</feature>
<accession>A0A8J6DSB0</accession>
<name>A0A8J6DSB0_GALPY</name>
<dbReference type="EMBL" id="JAGFMF010011579">
    <property type="protein sequence ID" value="KAG8520072.1"/>
    <property type="molecule type" value="Genomic_DNA"/>
</dbReference>
<evidence type="ECO:0000313" key="2">
    <source>
        <dbReference type="Proteomes" id="UP000700334"/>
    </source>
</evidence>
<proteinExistence type="predicted"/>
<organism evidence="1 2">
    <name type="scientific">Galemys pyrenaicus</name>
    <name type="common">Iberian desman</name>
    <name type="synonym">Pyrenean desman</name>
    <dbReference type="NCBI Taxonomy" id="202257"/>
    <lineage>
        <taxon>Eukaryota</taxon>
        <taxon>Metazoa</taxon>
        <taxon>Chordata</taxon>
        <taxon>Craniata</taxon>
        <taxon>Vertebrata</taxon>
        <taxon>Euteleostomi</taxon>
        <taxon>Mammalia</taxon>
        <taxon>Eutheria</taxon>
        <taxon>Laurasiatheria</taxon>
        <taxon>Eulipotyphla</taxon>
        <taxon>Talpidae</taxon>
        <taxon>Galemys</taxon>
    </lineage>
</organism>
<dbReference type="Proteomes" id="UP000700334">
    <property type="component" value="Unassembled WGS sequence"/>
</dbReference>
<evidence type="ECO:0000313" key="1">
    <source>
        <dbReference type="EMBL" id="KAG8520072.1"/>
    </source>
</evidence>
<keyword evidence="2" id="KW-1185">Reference proteome</keyword>
<reference evidence="1" key="1">
    <citation type="journal article" date="2021" name="Evol. Appl.">
        <title>The genome of the Pyrenean desman and the effects of bottlenecks and inbreeding on the genomic landscape of an endangered species.</title>
        <authorList>
            <person name="Escoda L."/>
            <person name="Castresana J."/>
        </authorList>
    </citation>
    <scope>NUCLEOTIDE SEQUENCE</scope>
    <source>
        <strain evidence="1">IBE-C5619</strain>
    </source>
</reference>
<feature type="non-terminal residue" evidence="1">
    <location>
        <position position="156"/>
    </location>
</feature>
<sequence length="156" mass="17678">ELHSKWKSCFWKTIAQKKRCLLFTSQRCNAIQKVAVFAELNLSVLDSLTVNAMKRISSVWRYRRLTQETAATSMSCLIKEKTLSGNRTTKSVKYGRIEFSPFRCSQDPLRHLPCSGSFYILHTAKGAKSVLGLSVKASEEAFLCMHLSVVNLRATR</sequence>